<dbReference type="EMBL" id="SNSC02000002">
    <property type="protein sequence ID" value="TID26972.1"/>
    <property type="molecule type" value="Genomic_DNA"/>
</dbReference>
<dbReference type="PANTHER" id="PTHR47336:SF2">
    <property type="entry name" value="TRANSCRIPTION FACTOR HMS1-RELATED"/>
    <property type="match status" value="1"/>
</dbReference>
<gene>
    <name evidence="4" type="ORF">E6O75_ATG01465</name>
</gene>
<dbReference type="InterPro" id="IPR011598">
    <property type="entry name" value="bHLH_dom"/>
</dbReference>
<dbReference type="STRING" id="86259.A0A4Z1PC90"/>
<feature type="compositionally biased region" description="Basic and acidic residues" evidence="2">
    <location>
        <begin position="352"/>
        <end position="364"/>
    </location>
</feature>
<dbReference type="SMART" id="SM00353">
    <property type="entry name" value="HLH"/>
    <property type="match status" value="1"/>
</dbReference>
<evidence type="ECO:0000256" key="1">
    <source>
        <dbReference type="SAM" id="Coils"/>
    </source>
</evidence>
<evidence type="ECO:0000313" key="5">
    <source>
        <dbReference type="Proteomes" id="UP000298493"/>
    </source>
</evidence>
<feature type="compositionally biased region" description="Polar residues" evidence="2">
    <location>
        <begin position="365"/>
        <end position="382"/>
    </location>
</feature>
<feature type="compositionally biased region" description="Polar residues" evidence="2">
    <location>
        <begin position="148"/>
        <end position="162"/>
    </location>
</feature>
<dbReference type="CDD" id="cd11395">
    <property type="entry name" value="bHLHzip_SREBP_like"/>
    <property type="match status" value="1"/>
</dbReference>
<accession>A0A4Z1PC90</accession>
<dbReference type="PANTHER" id="PTHR47336">
    <property type="entry name" value="TRANSCRIPTION FACTOR HMS1-RELATED"/>
    <property type="match status" value="1"/>
</dbReference>
<protein>
    <recommendedName>
        <fullName evidence="3">BHLH domain-containing protein</fullName>
    </recommendedName>
</protein>
<dbReference type="InterPro" id="IPR036638">
    <property type="entry name" value="HLH_DNA-bd_sf"/>
</dbReference>
<dbReference type="PROSITE" id="PS50888">
    <property type="entry name" value="BHLH"/>
    <property type="match status" value="1"/>
</dbReference>
<dbReference type="Proteomes" id="UP000298493">
    <property type="component" value="Unassembled WGS sequence"/>
</dbReference>
<reference evidence="4 5" key="1">
    <citation type="submission" date="2019-04" db="EMBL/GenBank/DDBJ databases">
        <title>High contiguity whole genome sequence and gene annotation resource for two Venturia nashicola isolates.</title>
        <authorList>
            <person name="Prokchorchik M."/>
            <person name="Won K."/>
            <person name="Lee Y."/>
            <person name="Choi E.D."/>
            <person name="Segonzac C."/>
            <person name="Sohn K.H."/>
        </authorList>
    </citation>
    <scope>NUCLEOTIDE SEQUENCE [LARGE SCALE GENOMIC DNA]</scope>
    <source>
        <strain evidence="4 5">PRI2</strain>
    </source>
</reference>
<dbReference type="AlphaFoldDB" id="A0A4Z1PC90"/>
<feature type="coiled-coil region" evidence="1">
    <location>
        <begin position="445"/>
        <end position="479"/>
    </location>
</feature>
<dbReference type="InterPro" id="IPR052099">
    <property type="entry name" value="Regulatory_TF_Diverse"/>
</dbReference>
<comment type="caution">
    <text evidence="4">The sequence shown here is derived from an EMBL/GenBank/DDBJ whole genome shotgun (WGS) entry which is preliminary data.</text>
</comment>
<dbReference type="Pfam" id="PF00010">
    <property type="entry name" value="HLH"/>
    <property type="match status" value="1"/>
</dbReference>
<evidence type="ECO:0000313" key="4">
    <source>
        <dbReference type="EMBL" id="TID26972.1"/>
    </source>
</evidence>
<evidence type="ECO:0000256" key="2">
    <source>
        <dbReference type="SAM" id="MobiDB-lite"/>
    </source>
</evidence>
<keyword evidence="5" id="KW-1185">Reference proteome</keyword>
<name>A0A4Z1PC90_9PEZI</name>
<proteinExistence type="predicted"/>
<dbReference type="Gene3D" id="4.10.280.10">
    <property type="entry name" value="Helix-loop-helix DNA-binding domain"/>
    <property type="match status" value="1"/>
</dbReference>
<feature type="compositionally biased region" description="Low complexity" evidence="2">
    <location>
        <begin position="291"/>
        <end position="341"/>
    </location>
</feature>
<feature type="region of interest" description="Disordered" evidence="2">
    <location>
        <begin position="147"/>
        <end position="168"/>
    </location>
</feature>
<feature type="compositionally biased region" description="Low complexity" evidence="2">
    <location>
        <begin position="274"/>
        <end position="284"/>
    </location>
</feature>
<keyword evidence="1" id="KW-0175">Coiled coil</keyword>
<dbReference type="SUPFAM" id="SSF47459">
    <property type="entry name" value="HLH, helix-loop-helix DNA-binding domain"/>
    <property type="match status" value="1"/>
</dbReference>
<sequence length="511" mass="57541">MNQSNEPVTPLDDFCQLPQYALSPSSASFEAGFDGLNDDYFLRDFTTQKPRTSKRTSDGVQNGQLINQYNNSYQQQYQQQHQQQYQPLSNRNWSLPPASATSPPAPRRLHDYSSRASSALTNRNLSYTSSSTPGSFQQASQDFPFYSNAVNPQNISSTQSPLDSLPKESLWDDDGTADFYQDMTPAQNFADATTKRTRAEGRSDAISACWTSPLCPDRTNPRDGTPPNPATCGGRCAPFLFGEEPLPDGINDAALDLPMVSVDQVTIVSRSRAEQQQQHQQSQQQDEKMEQQQMEQQQMDQQQMDQQQMDQQQMEQQQMEQQQMDQQQMDQQQMDQQQDPQPSKPKVQRVSKRADADTKHEDQGRTLSKATNSNLKKSSSTEVTRKAARQPHKKVEQKYRDSINNQMEALRKVVPALSETARACMDDADIEDLPIPSKPSKAVILASATAYIKAQTKEKRQMEAENAALRQQVLALQALMGNKCDECSLMQRAVGMNLRAGPTTDQWPMTF</sequence>
<evidence type="ECO:0000259" key="3">
    <source>
        <dbReference type="PROSITE" id="PS50888"/>
    </source>
</evidence>
<feature type="domain" description="BHLH" evidence="3">
    <location>
        <begin position="387"/>
        <end position="455"/>
    </location>
</feature>
<feature type="region of interest" description="Disordered" evidence="2">
    <location>
        <begin position="270"/>
        <end position="399"/>
    </location>
</feature>
<feature type="region of interest" description="Disordered" evidence="2">
    <location>
        <begin position="47"/>
        <end position="110"/>
    </location>
</feature>
<feature type="compositionally biased region" description="Low complexity" evidence="2">
    <location>
        <begin position="67"/>
        <end position="86"/>
    </location>
</feature>
<organism evidence="4 5">
    <name type="scientific">Venturia nashicola</name>
    <dbReference type="NCBI Taxonomy" id="86259"/>
    <lineage>
        <taxon>Eukaryota</taxon>
        <taxon>Fungi</taxon>
        <taxon>Dikarya</taxon>
        <taxon>Ascomycota</taxon>
        <taxon>Pezizomycotina</taxon>
        <taxon>Dothideomycetes</taxon>
        <taxon>Pleosporomycetidae</taxon>
        <taxon>Venturiales</taxon>
        <taxon>Venturiaceae</taxon>
        <taxon>Venturia</taxon>
    </lineage>
</organism>
<dbReference type="GO" id="GO:0046983">
    <property type="term" value="F:protein dimerization activity"/>
    <property type="evidence" value="ECO:0007669"/>
    <property type="project" value="InterPro"/>
</dbReference>